<dbReference type="RefSeq" id="WP_097378262.1">
    <property type="nucleotide sequence ID" value="NZ_NXNI01000001.1"/>
</dbReference>
<dbReference type="AlphaFoldDB" id="A0A2A5QR86"/>
<gene>
    <name evidence="2" type="ORF">CP557_01435</name>
</gene>
<sequence length="378" mass="41856">MQANTGTPDDLEPPTQLHRAALFGQTPQQRQQARRQIRANSERGPSFWDTLDGAFTKGYLNPRPDDDTSVRANAQLYDYDEWANRSDEIIDEVEVELTLLDDALGIDTVSSDLSFTVYTEQAESQMQQEASVSMDGQAKSEEDGTATLPVGVAQPIIHVDYSIGAREQAQSENMGSDKEARKAEEAGRLIREKEDAIMANGWGVEIAGPNGGQFSVDGYLTTDARISGNAPGAWEEASASNVQDTVEQMVSDLETVGSDNDRNLMPRSRGVYLYYNQTHNSVLDKKDPRGDGNMSIRQRLQQDHPYVTLRETPFIPDDEVVMVVRDSRVMSVVNAQGPTNLSWDPSPMATRYKALSSRVPFFRSTYDDILGVVNYSGV</sequence>
<protein>
    <recommendedName>
        <fullName evidence="4">Bacteriocin</fullName>
    </recommendedName>
</protein>
<feature type="region of interest" description="Disordered" evidence="1">
    <location>
        <begin position="23"/>
        <end position="49"/>
    </location>
</feature>
<proteinExistence type="predicted"/>
<reference evidence="2 3" key="1">
    <citation type="submission" date="2017-09" db="EMBL/GenBank/DDBJ databases">
        <title>Genome sequences of Natrinema ejinorence JCM 13890T.</title>
        <authorList>
            <person name="Roh S.W."/>
            <person name="Kim Y.B."/>
            <person name="Kim J.Y."/>
        </authorList>
    </citation>
    <scope>NUCLEOTIDE SEQUENCE [LARGE SCALE GENOMIC DNA]</scope>
    <source>
        <strain evidence="2 3">JCM 13890</strain>
    </source>
</reference>
<evidence type="ECO:0008006" key="4">
    <source>
        <dbReference type="Google" id="ProtNLM"/>
    </source>
</evidence>
<dbReference type="Proteomes" id="UP000219689">
    <property type="component" value="Unassembled WGS sequence"/>
</dbReference>
<evidence type="ECO:0000313" key="3">
    <source>
        <dbReference type="Proteomes" id="UP000219689"/>
    </source>
</evidence>
<keyword evidence="3" id="KW-1185">Reference proteome</keyword>
<name>A0A2A5QR86_9EURY</name>
<evidence type="ECO:0000256" key="1">
    <source>
        <dbReference type="SAM" id="MobiDB-lite"/>
    </source>
</evidence>
<comment type="caution">
    <text evidence="2">The sequence shown here is derived from an EMBL/GenBank/DDBJ whole genome shotgun (WGS) entry which is preliminary data.</text>
</comment>
<organism evidence="2 3">
    <name type="scientific">Natrinema ejinorense</name>
    <dbReference type="NCBI Taxonomy" id="373386"/>
    <lineage>
        <taxon>Archaea</taxon>
        <taxon>Methanobacteriati</taxon>
        <taxon>Methanobacteriota</taxon>
        <taxon>Stenosarchaea group</taxon>
        <taxon>Halobacteria</taxon>
        <taxon>Halobacteriales</taxon>
        <taxon>Natrialbaceae</taxon>
        <taxon>Natrinema</taxon>
    </lineage>
</organism>
<evidence type="ECO:0000313" key="2">
    <source>
        <dbReference type="EMBL" id="PCR89314.1"/>
    </source>
</evidence>
<dbReference type="OrthoDB" id="195106at2157"/>
<accession>A0A2A5QR86</accession>
<dbReference type="Gene3D" id="3.30.2400.30">
    <property type="match status" value="1"/>
</dbReference>
<dbReference type="EMBL" id="NXNI01000001">
    <property type="protein sequence ID" value="PCR89314.1"/>
    <property type="molecule type" value="Genomic_DNA"/>
</dbReference>